<dbReference type="Proteomes" id="UP000189337">
    <property type="component" value="Unassembled WGS sequence"/>
</dbReference>
<evidence type="ECO:0000313" key="2">
    <source>
        <dbReference type="Proteomes" id="UP000189337"/>
    </source>
</evidence>
<reference evidence="1 2" key="1">
    <citation type="submission" date="2017-01" db="EMBL/GenBank/DDBJ databases">
        <title>Comparative genomic analysis of Brazilian Leptospira santarosai.</title>
        <authorList>
            <person name="Moreno L.Z."/>
            <person name="Miraglia F."/>
            <person name="Kremer F.S."/>
            <person name="Eslabao M.R."/>
            <person name="Lilenbaum W."/>
            <person name="Dellagostin O.A."/>
            <person name="Moreno A.M."/>
        </authorList>
    </citation>
    <scope>NUCLEOTIDE SEQUENCE [LARGE SCALE GENOMIC DNA]</scope>
    <source>
        <strain evidence="1 2">M52/8-19</strain>
    </source>
</reference>
<proteinExistence type="predicted"/>
<organism evidence="1 2">
    <name type="scientific">Leptospira santarosai</name>
    <dbReference type="NCBI Taxonomy" id="28183"/>
    <lineage>
        <taxon>Bacteria</taxon>
        <taxon>Pseudomonadati</taxon>
        <taxon>Spirochaetota</taxon>
        <taxon>Spirochaetia</taxon>
        <taxon>Leptospirales</taxon>
        <taxon>Leptospiraceae</taxon>
        <taxon>Leptospira</taxon>
    </lineage>
</organism>
<evidence type="ECO:0000313" key="1">
    <source>
        <dbReference type="EMBL" id="ONF93239.1"/>
    </source>
</evidence>
<dbReference type="AlphaFoldDB" id="A0AB73MYQ8"/>
<dbReference type="EMBL" id="MTSU01000006">
    <property type="protein sequence ID" value="ONF93239.1"/>
    <property type="molecule type" value="Genomic_DNA"/>
</dbReference>
<gene>
    <name evidence="1" type="ORF">BWD14_08805</name>
</gene>
<name>A0AB73MYQ8_9LEPT</name>
<comment type="caution">
    <text evidence="1">The sequence shown here is derived from an EMBL/GenBank/DDBJ whole genome shotgun (WGS) entry which is preliminary data.</text>
</comment>
<sequence>MSQNPRMWELLQKLNNNKICSKVIKSSKRRNLWELPRLLRTYRMTKTDFSSGFGTCSKFFLFS</sequence>
<accession>A0AB73MYQ8</accession>
<protein>
    <submittedName>
        <fullName evidence="1">Uncharacterized protein</fullName>
    </submittedName>
</protein>